<feature type="chain" id="PRO_5001495247" evidence="2">
    <location>
        <begin position="23"/>
        <end position="381"/>
    </location>
</feature>
<evidence type="ECO:0000256" key="2">
    <source>
        <dbReference type="SAM" id="SignalP"/>
    </source>
</evidence>
<dbReference type="Proteomes" id="UP000019681">
    <property type="component" value="Unassembled WGS sequence"/>
</dbReference>
<gene>
    <name evidence="3" type="ORF">Q428_01460</name>
</gene>
<dbReference type="EMBL" id="AZQP01000002">
    <property type="protein sequence ID" value="EYE89694.1"/>
    <property type="molecule type" value="Genomic_DNA"/>
</dbReference>
<organism evidence="3 4">
    <name type="scientific">Fervidicella metallireducens AeB</name>
    <dbReference type="NCBI Taxonomy" id="1403537"/>
    <lineage>
        <taxon>Bacteria</taxon>
        <taxon>Bacillati</taxon>
        <taxon>Bacillota</taxon>
        <taxon>Clostridia</taxon>
        <taxon>Eubacteriales</taxon>
        <taxon>Clostridiaceae</taxon>
        <taxon>Fervidicella</taxon>
    </lineage>
</organism>
<comment type="caution">
    <text evidence="3">The sequence shown here is derived from an EMBL/GenBank/DDBJ whole genome shotgun (WGS) entry which is preliminary data.</text>
</comment>
<feature type="transmembrane region" description="Helical" evidence="1">
    <location>
        <begin position="92"/>
        <end position="109"/>
    </location>
</feature>
<evidence type="ECO:0000313" key="3">
    <source>
        <dbReference type="EMBL" id="EYE89694.1"/>
    </source>
</evidence>
<feature type="transmembrane region" description="Helical" evidence="1">
    <location>
        <begin position="346"/>
        <end position="371"/>
    </location>
</feature>
<protein>
    <submittedName>
        <fullName evidence="3">Stage III sporulation protein AE</fullName>
    </submittedName>
</protein>
<keyword evidence="1" id="KW-0812">Transmembrane</keyword>
<keyword evidence="1" id="KW-1133">Transmembrane helix</keyword>
<feature type="transmembrane region" description="Helical" evidence="1">
    <location>
        <begin position="163"/>
        <end position="186"/>
    </location>
</feature>
<dbReference type="OrthoDB" id="1706761at2"/>
<feature type="transmembrane region" description="Helical" evidence="1">
    <location>
        <begin position="121"/>
        <end position="143"/>
    </location>
</feature>
<keyword evidence="2" id="KW-0732">Signal</keyword>
<dbReference type="AlphaFoldDB" id="A0A017RZ61"/>
<feature type="transmembrane region" description="Helical" evidence="1">
    <location>
        <begin position="302"/>
        <end position="326"/>
    </location>
</feature>
<feature type="transmembrane region" description="Helical" evidence="1">
    <location>
        <begin position="193"/>
        <end position="211"/>
    </location>
</feature>
<evidence type="ECO:0000256" key="1">
    <source>
        <dbReference type="SAM" id="Phobius"/>
    </source>
</evidence>
<feature type="signal peptide" evidence="2">
    <location>
        <begin position="1"/>
        <end position="22"/>
    </location>
</feature>
<accession>A0A017RZ61</accession>
<evidence type="ECO:0000313" key="4">
    <source>
        <dbReference type="Proteomes" id="UP000019681"/>
    </source>
</evidence>
<dbReference type="InterPro" id="IPR014194">
    <property type="entry name" value="Spore_III_AE"/>
</dbReference>
<dbReference type="STRING" id="1403537.Q428_01460"/>
<feature type="transmembrane region" description="Helical" evidence="1">
    <location>
        <begin position="231"/>
        <end position="248"/>
    </location>
</feature>
<dbReference type="Pfam" id="PF09546">
    <property type="entry name" value="Spore_III_AE"/>
    <property type="match status" value="1"/>
</dbReference>
<proteinExistence type="predicted"/>
<name>A0A017RZ61_9CLOT</name>
<dbReference type="RefSeq" id="WP_035377486.1">
    <property type="nucleotide sequence ID" value="NZ_AZQP01000002.1"/>
</dbReference>
<dbReference type="NCBIfam" id="TIGR02829">
    <property type="entry name" value="spore_III_AE"/>
    <property type="match status" value="1"/>
</dbReference>
<reference evidence="3 4" key="1">
    <citation type="journal article" date="2014" name="Genome Announc.">
        <title>Draft Genome Sequence of Fervidicella metallireducens Strain AeBT, an Iron-Reducing Thermoanaerobe from the Great Artesian Basin.</title>
        <authorList>
            <person name="Patel B.K."/>
        </authorList>
    </citation>
    <scope>NUCLEOTIDE SEQUENCE [LARGE SCALE GENOMIC DNA]</scope>
    <source>
        <strain evidence="3 4">AeB</strain>
    </source>
</reference>
<sequence>MGKKIFYLLIILFLCVSTKAYAISDEQTSVDISKLESFAQSLQQEVDYLPEISFSKMIESYKKNGSLGITVKDFTNSLLKFMFKEILLNSKLLVELLFIGIFCALLQNIQNAFSDDGVSKIAYYACFLVMVVVIIKSFSTAVQLGQRTISNMVEFMNSLMPPLIVLIAAVGGFASAATLDPIVMFILKVTSDIIRDLVLPLTILVVVINIVDNLSDSIKISKLGGLIKQVSLWVLGFIMTIFVGIVTIRSNASATIDQVALKSAKFAVDNFIPIVGKCLSDAITTVAGYSLVLKDAISIGGLLVMIFICVFPLIKIIILALIYKFVGAVMEPVVDKRIVDCLSATGSSLTMIFICVLSVAIMFFIMITIVASTGKLVMMVG</sequence>
<keyword evidence="4" id="KW-1185">Reference proteome</keyword>
<keyword evidence="1" id="KW-0472">Membrane</keyword>